<comment type="caution">
    <text evidence="9">The sequence shown here is derived from an EMBL/GenBank/DDBJ whole genome shotgun (WGS) entry which is preliminary data.</text>
</comment>
<comment type="cofactor">
    <cofactor evidence="2 7">
        <name>Mg(2+)</name>
        <dbReference type="ChEBI" id="CHEBI:18420"/>
    </cofactor>
</comment>
<dbReference type="PANTHER" id="PTHR20854:SF4">
    <property type="entry name" value="INOSITOL-1-MONOPHOSPHATASE-RELATED"/>
    <property type="match status" value="1"/>
</dbReference>
<dbReference type="Gene3D" id="3.40.190.80">
    <property type="match status" value="1"/>
</dbReference>
<dbReference type="Proteomes" id="UP001239083">
    <property type="component" value="Unassembled WGS sequence"/>
</dbReference>
<evidence type="ECO:0000256" key="8">
    <source>
        <dbReference type="SAM" id="MobiDB-lite"/>
    </source>
</evidence>
<evidence type="ECO:0000256" key="4">
    <source>
        <dbReference type="ARBA" id="ARBA00022723"/>
    </source>
</evidence>
<dbReference type="PROSITE" id="PS00630">
    <property type="entry name" value="IMP_2"/>
    <property type="match status" value="1"/>
</dbReference>
<sequence length="301" mass="30535">MGMSEREASVENQSVAASGGAEASGTTVGPEASAAPAALLQLARRIAVQAAEFALAARRVGVAVAATKSTPTDIVTATDRETETLIRSLILAARPDDGIIGEEDIAHVGTSGLDWVVDPIDGTVNFLYGIPAWSVSIAVVEGTPEPGGWTTLAGVVANPVTGEVFEATAGGGARLGELSLAVNTGVALSQALVGTGFSYSAERRREQAQVLLELLPRVRDLRRAGSAALDLCAVAAGRLDAFYERGLNPWDHAAGALIAREAGARVGGLGGGPESFELLVAAAPALYAELATALIDAGVDA</sequence>
<dbReference type="PANTHER" id="PTHR20854">
    <property type="entry name" value="INOSITOL MONOPHOSPHATASE"/>
    <property type="match status" value="1"/>
</dbReference>
<comment type="catalytic activity">
    <reaction evidence="1 7">
        <text>a myo-inositol phosphate + H2O = myo-inositol + phosphate</text>
        <dbReference type="Rhea" id="RHEA:24056"/>
        <dbReference type="ChEBI" id="CHEBI:15377"/>
        <dbReference type="ChEBI" id="CHEBI:17268"/>
        <dbReference type="ChEBI" id="CHEBI:43474"/>
        <dbReference type="ChEBI" id="CHEBI:84139"/>
        <dbReference type="EC" id="3.1.3.25"/>
    </reaction>
</comment>
<feature type="compositionally biased region" description="Low complexity" evidence="8">
    <location>
        <begin position="14"/>
        <end position="29"/>
    </location>
</feature>
<evidence type="ECO:0000313" key="10">
    <source>
        <dbReference type="Proteomes" id="UP001239083"/>
    </source>
</evidence>
<accession>A0ABU0R958</accession>
<feature type="region of interest" description="Disordered" evidence="8">
    <location>
        <begin position="1"/>
        <end position="29"/>
    </location>
</feature>
<dbReference type="InterPro" id="IPR020550">
    <property type="entry name" value="Inositol_monophosphatase_CS"/>
</dbReference>
<dbReference type="PRINTS" id="PR00377">
    <property type="entry name" value="IMPHPHTASES"/>
</dbReference>
<evidence type="ECO:0000256" key="5">
    <source>
        <dbReference type="ARBA" id="ARBA00022801"/>
    </source>
</evidence>
<name>A0ABU0R958_9MICO</name>
<reference evidence="9 10" key="1">
    <citation type="submission" date="2023-07" db="EMBL/GenBank/DDBJ databases">
        <title>Comparative genomics of wheat-associated soil bacteria to identify genetic determinants of phenazine resistance.</title>
        <authorList>
            <person name="Mouncey N."/>
        </authorList>
    </citation>
    <scope>NUCLEOTIDE SEQUENCE [LARGE SCALE GENOMIC DNA]</scope>
    <source>
        <strain evidence="9 10">V3I3</strain>
    </source>
</reference>
<dbReference type="PROSITE" id="PS00629">
    <property type="entry name" value="IMP_1"/>
    <property type="match status" value="1"/>
</dbReference>
<dbReference type="EC" id="3.1.3.25" evidence="7"/>
<evidence type="ECO:0000256" key="7">
    <source>
        <dbReference type="RuleBase" id="RU364068"/>
    </source>
</evidence>
<dbReference type="EMBL" id="JAUSYY010000001">
    <property type="protein sequence ID" value="MDQ0894616.1"/>
    <property type="molecule type" value="Genomic_DNA"/>
</dbReference>
<evidence type="ECO:0000256" key="6">
    <source>
        <dbReference type="ARBA" id="ARBA00022842"/>
    </source>
</evidence>
<dbReference type="SUPFAM" id="SSF56655">
    <property type="entry name" value="Carbohydrate phosphatase"/>
    <property type="match status" value="1"/>
</dbReference>
<evidence type="ECO:0000256" key="2">
    <source>
        <dbReference type="ARBA" id="ARBA00001946"/>
    </source>
</evidence>
<keyword evidence="5 7" id="KW-0378">Hydrolase</keyword>
<dbReference type="CDD" id="cd01639">
    <property type="entry name" value="IMPase"/>
    <property type="match status" value="1"/>
</dbReference>
<dbReference type="Gene3D" id="3.30.540.10">
    <property type="entry name" value="Fructose-1,6-Bisphosphatase, subunit A, domain 1"/>
    <property type="match status" value="1"/>
</dbReference>
<keyword evidence="6 7" id="KW-0460">Magnesium</keyword>
<evidence type="ECO:0000313" key="9">
    <source>
        <dbReference type="EMBL" id="MDQ0894616.1"/>
    </source>
</evidence>
<dbReference type="GO" id="GO:0052834">
    <property type="term" value="F:inositol monophosphate phosphatase activity"/>
    <property type="evidence" value="ECO:0007669"/>
    <property type="project" value="UniProtKB-EC"/>
</dbReference>
<proteinExistence type="inferred from homology"/>
<protein>
    <recommendedName>
        <fullName evidence="7">Inositol-1-monophosphatase</fullName>
        <ecNumber evidence="7">3.1.3.25</ecNumber>
    </recommendedName>
</protein>
<dbReference type="InterPro" id="IPR020583">
    <property type="entry name" value="Inositol_monoP_metal-BS"/>
</dbReference>
<dbReference type="InterPro" id="IPR000760">
    <property type="entry name" value="Inositol_monophosphatase-like"/>
</dbReference>
<keyword evidence="4 7" id="KW-0479">Metal-binding</keyword>
<keyword evidence="10" id="KW-1185">Reference proteome</keyword>
<gene>
    <name evidence="9" type="ORF">QFZ26_002171</name>
</gene>
<evidence type="ECO:0000256" key="3">
    <source>
        <dbReference type="ARBA" id="ARBA00009759"/>
    </source>
</evidence>
<dbReference type="InterPro" id="IPR033942">
    <property type="entry name" value="IMPase"/>
</dbReference>
<dbReference type="Pfam" id="PF00459">
    <property type="entry name" value="Inositol_P"/>
    <property type="match status" value="1"/>
</dbReference>
<comment type="similarity">
    <text evidence="3 7">Belongs to the inositol monophosphatase superfamily.</text>
</comment>
<organism evidence="9 10">
    <name type="scientific">Agromyces ramosus</name>
    <dbReference type="NCBI Taxonomy" id="33879"/>
    <lineage>
        <taxon>Bacteria</taxon>
        <taxon>Bacillati</taxon>
        <taxon>Actinomycetota</taxon>
        <taxon>Actinomycetes</taxon>
        <taxon>Micrococcales</taxon>
        <taxon>Microbacteriaceae</taxon>
        <taxon>Agromyces</taxon>
    </lineage>
</organism>
<evidence type="ECO:0000256" key="1">
    <source>
        <dbReference type="ARBA" id="ARBA00001033"/>
    </source>
</evidence>